<evidence type="ECO:0000313" key="1">
    <source>
        <dbReference type="Proteomes" id="UP000887579"/>
    </source>
</evidence>
<name>A0AC34FC17_9BILA</name>
<reference evidence="2" key="1">
    <citation type="submission" date="2022-11" db="UniProtKB">
        <authorList>
            <consortium name="WormBaseParasite"/>
        </authorList>
    </citation>
    <scope>IDENTIFICATION</scope>
</reference>
<protein>
    <submittedName>
        <fullName evidence="2">Peptidase C1A papain C-terminal domain-containing protein</fullName>
    </submittedName>
</protein>
<evidence type="ECO:0000313" key="2">
    <source>
        <dbReference type="WBParaSite" id="ES5_v2.g14720.t1"/>
    </source>
</evidence>
<organism evidence="1 2">
    <name type="scientific">Panagrolaimus sp. ES5</name>
    <dbReference type="NCBI Taxonomy" id="591445"/>
    <lineage>
        <taxon>Eukaryota</taxon>
        <taxon>Metazoa</taxon>
        <taxon>Ecdysozoa</taxon>
        <taxon>Nematoda</taxon>
        <taxon>Chromadorea</taxon>
        <taxon>Rhabditida</taxon>
        <taxon>Tylenchina</taxon>
        <taxon>Panagrolaimomorpha</taxon>
        <taxon>Panagrolaimoidea</taxon>
        <taxon>Panagrolaimidae</taxon>
        <taxon>Panagrolaimus</taxon>
    </lineage>
</organism>
<sequence>MADINDADIQKFSTLATQAKISINNGEELAQRILNYEKAKEDIKNLEGKHSGATFKINKFALMSEAEQQKFFATEPKNEDKNLHKRSAFDNTVSTSIPTSFDYRSYGKVTPAKDQLGDICGSCWAHAAVGAIESQYLIRYNLSLDLSEQYIVSCEKLWHKCLGGYERDVYRFAMENGIPTEACYPYTATNGTCSSKCDNQYKYRVTSYKWEGYDESKFAAALYNNGPLTMGFMTSKAYFYYSSGILDMPMSECNAGNHAMLLVGYTKDYWIAKNSFGPEWGENGFIRFKRGVNWCDMTRGIFSVYVAPTVTPPPTNSPTAPPSLDPSTLDCPNYDGGILKMNSTWRNVVLKEFNNQRSQIANGKIISSAGVAFPKAKNMRKLIYNCSLEAEIQKAVESCTLNAQTKWKWFGVWLGNEFLWSIS</sequence>
<dbReference type="WBParaSite" id="ES5_v2.g14720.t1">
    <property type="protein sequence ID" value="ES5_v2.g14720.t1"/>
    <property type="gene ID" value="ES5_v2.g14720"/>
</dbReference>
<proteinExistence type="predicted"/>
<accession>A0AC34FC17</accession>
<dbReference type="Proteomes" id="UP000887579">
    <property type="component" value="Unplaced"/>
</dbReference>